<dbReference type="Proteomes" id="UP000198916">
    <property type="component" value="Unassembled WGS sequence"/>
</dbReference>
<gene>
    <name evidence="1" type="ORF">SAMN05421740_11911</name>
</gene>
<keyword evidence="2" id="KW-1185">Reference proteome</keyword>
<evidence type="ECO:0000313" key="1">
    <source>
        <dbReference type="EMBL" id="SEL98385.1"/>
    </source>
</evidence>
<protein>
    <recommendedName>
        <fullName evidence="3">Chaperone of endosialidase</fullName>
    </recommendedName>
</protein>
<reference evidence="2" key="1">
    <citation type="submission" date="2016-10" db="EMBL/GenBank/DDBJ databases">
        <authorList>
            <person name="Varghese N."/>
            <person name="Submissions S."/>
        </authorList>
    </citation>
    <scope>NUCLEOTIDE SEQUENCE [LARGE SCALE GENOMIC DNA]</scope>
    <source>
        <strain evidence="2">Jip14</strain>
    </source>
</reference>
<dbReference type="STRING" id="332977.SAMN05421740_11911"/>
<evidence type="ECO:0008006" key="3">
    <source>
        <dbReference type="Google" id="ProtNLM"/>
    </source>
</evidence>
<proteinExistence type="predicted"/>
<dbReference type="EMBL" id="FNZR01000019">
    <property type="protein sequence ID" value="SEL98385.1"/>
    <property type="molecule type" value="Genomic_DNA"/>
</dbReference>
<sequence>FSKSRQYKSIMQDRVGIGTMDPAERLSVNGNVRAKEVKVEMANWPDYVFGAGYDLMTLPALESHIKTHGHLPGIPKAREVEAEGIGLAEMNRKLLEKVEELTLHLIQQQKNIDSQGEEIQMLKVQLNNLR</sequence>
<dbReference type="AlphaFoldDB" id="A0A1H7UNQ6"/>
<organism evidence="1 2">
    <name type="scientific">Parapedobacter koreensis</name>
    <dbReference type="NCBI Taxonomy" id="332977"/>
    <lineage>
        <taxon>Bacteria</taxon>
        <taxon>Pseudomonadati</taxon>
        <taxon>Bacteroidota</taxon>
        <taxon>Sphingobacteriia</taxon>
        <taxon>Sphingobacteriales</taxon>
        <taxon>Sphingobacteriaceae</taxon>
        <taxon>Parapedobacter</taxon>
    </lineage>
</organism>
<feature type="non-terminal residue" evidence="1">
    <location>
        <position position="1"/>
    </location>
</feature>
<accession>A0A1H7UNQ6</accession>
<name>A0A1H7UNQ6_9SPHI</name>
<evidence type="ECO:0000313" key="2">
    <source>
        <dbReference type="Proteomes" id="UP000198916"/>
    </source>
</evidence>